<comment type="caution">
    <text evidence="4">The sequence shown here is derived from an EMBL/GenBank/DDBJ whole genome shotgun (WGS) entry which is preliminary data.</text>
</comment>
<protein>
    <submittedName>
        <fullName evidence="4">TetR family transcriptional regulator</fullName>
    </submittedName>
</protein>
<dbReference type="SUPFAM" id="SSF46689">
    <property type="entry name" value="Homeodomain-like"/>
    <property type="match status" value="1"/>
</dbReference>
<dbReference type="SUPFAM" id="SSF48498">
    <property type="entry name" value="Tetracyclin repressor-like, C-terminal domain"/>
    <property type="match status" value="1"/>
</dbReference>
<dbReference type="Pfam" id="PF00440">
    <property type="entry name" value="TetR_N"/>
    <property type="match status" value="1"/>
</dbReference>
<dbReference type="Gene3D" id="1.10.357.10">
    <property type="entry name" value="Tetracycline Repressor, domain 2"/>
    <property type="match status" value="1"/>
</dbReference>
<dbReference type="InterPro" id="IPR036271">
    <property type="entry name" value="Tet_transcr_reg_TetR-rel_C_sf"/>
</dbReference>
<dbReference type="RefSeq" id="WP_330136017.1">
    <property type="nucleotide sequence ID" value="NZ_JAUTXY010000014.1"/>
</dbReference>
<sequence>MRSVEGISDLTTRARIRDAAIRCVARDGVNVSLRTIASECGVSASLIVHHFGSRAGLREHCDAYVLDSIRELKSSVLEPGSGVAAMLAQIEDVGHYAPLVGYLIRSLQARGPASRAFLDHLVATTAGYLAKGTESGVVSPSRDPEARARALVEFSTGALLLHVPGPNEPLDLDALPTWLRSYTDRLMPPVLELYTEPLLTDSTMLAAYLAAREAAPS</sequence>
<dbReference type="PANTHER" id="PTHR30055">
    <property type="entry name" value="HTH-TYPE TRANSCRIPTIONAL REGULATOR RUTR"/>
    <property type="match status" value="1"/>
</dbReference>
<feature type="domain" description="TetR transcriptional regulator Rv1219c-like C-terminal" evidence="3">
    <location>
        <begin position="95"/>
        <end position="200"/>
    </location>
</feature>
<dbReference type="InterPro" id="IPR001647">
    <property type="entry name" value="HTH_TetR"/>
</dbReference>
<evidence type="ECO:0000256" key="1">
    <source>
        <dbReference type="ARBA" id="ARBA00023125"/>
    </source>
</evidence>
<gene>
    <name evidence="4" type="ORF">Q7514_25310</name>
</gene>
<accession>A0ABU7LH12</accession>
<name>A0ABU7LH12_9NOCA</name>
<evidence type="ECO:0000313" key="4">
    <source>
        <dbReference type="EMBL" id="MEE2060844.1"/>
    </source>
</evidence>
<evidence type="ECO:0000259" key="3">
    <source>
        <dbReference type="Pfam" id="PF17933"/>
    </source>
</evidence>
<dbReference type="Pfam" id="PF17933">
    <property type="entry name" value="TetR_C_25"/>
    <property type="match status" value="1"/>
</dbReference>
<evidence type="ECO:0000259" key="2">
    <source>
        <dbReference type="Pfam" id="PF00440"/>
    </source>
</evidence>
<dbReference type="InterPro" id="IPR050109">
    <property type="entry name" value="HTH-type_TetR-like_transc_reg"/>
</dbReference>
<dbReference type="PANTHER" id="PTHR30055:SF146">
    <property type="entry name" value="HTH-TYPE TRANSCRIPTIONAL DUAL REGULATOR CECR"/>
    <property type="match status" value="1"/>
</dbReference>
<reference evidence="4 5" key="1">
    <citation type="submission" date="2023-07" db="EMBL/GenBank/DDBJ databases">
        <authorList>
            <person name="Girao M."/>
            <person name="Carvalho M.F."/>
        </authorList>
    </citation>
    <scope>NUCLEOTIDE SEQUENCE [LARGE SCALE GENOMIC DNA]</scope>
    <source>
        <strain evidence="4 5">YIM65754</strain>
    </source>
</reference>
<organism evidence="4 5">
    <name type="scientific">Rhodococcus artemisiae</name>
    <dbReference type="NCBI Taxonomy" id="714159"/>
    <lineage>
        <taxon>Bacteria</taxon>
        <taxon>Bacillati</taxon>
        <taxon>Actinomycetota</taxon>
        <taxon>Actinomycetes</taxon>
        <taxon>Mycobacteriales</taxon>
        <taxon>Nocardiaceae</taxon>
        <taxon>Rhodococcus</taxon>
    </lineage>
</organism>
<keyword evidence="5" id="KW-1185">Reference proteome</keyword>
<keyword evidence="1" id="KW-0238">DNA-binding</keyword>
<evidence type="ECO:0000313" key="5">
    <source>
        <dbReference type="Proteomes" id="UP001336020"/>
    </source>
</evidence>
<proteinExistence type="predicted"/>
<dbReference type="Proteomes" id="UP001336020">
    <property type="component" value="Unassembled WGS sequence"/>
</dbReference>
<dbReference type="EMBL" id="JAUTXY010000014">
    <property type="protein sequence ID" value="MEE2060844.1"/>
    <property type="molecule type" value="Genomic_DNA"/>
</dbReference>
<dbReference type="InterPro" id="IPR009057">
    <property type="entry name" value="Homeodomain-like_sf"/>
</dbReference>
<dbReference type="InterPro" id="IPR041484">
    <property type="entry name" value="TetR_C_25"/>
</dbReference>
<feature type="domain" description="HTH tetR-type" evidence="2">
    <location>
        <begin position="16"/>
        <end position="60"/>
    </location>
</feature>